<evidence type="ECO:0000313" key="6">
    <source>
        <dbReference type="EnsemblMetazoa" id="XP_030838739"/>
    </source>
</evidence>
<dbReference type="KEGG" id="spu:100889540"/>
<dbReference type="GO" id="GO:0016020">
    <property type="term" value="C:membrane"/>
    <property type="evidence" value="ECO:0007669"/>
    <property type="project" value="UniProtKB-SubCell"/>
</dbReference>
<evidence type="ECO:0000256" key="5">
    <source>
        <dbReference type="SAM" id="Phobius"/>
    </source>
</evidence>
<evidence type="ECO:0000256" key="4">
    <source>
        <dbReference type="ARBA" id="ARBA00023136"/>
    </source>
</evidence>
<dbReference type="Gene3D" id="1.20.1280.290">
    <property type="match status" value="1"/>
</dbReference>
<dbReference type="GeneID" id="100889540"/>
<protein>
    <recommendedName>
        <fullName evidence="8">Solute carrier family 66 member 3</fullName>
    </recommendedName>
</protein>
<feature type="transmembrane region" description="Helical" evidence="5">
    <location>
        <begin position="63"/>
        <end position="79"/>
    </location>
</feature>
<keyword evidence="2 5" id="KW-0812">Transmembrane</keyword>
<dbReference type="OMA" id="EYPIILM"/>
<keyword evidence="7" id="KW-1185">Reference proteome</keyword>
<dbReference type="EnsemblMetazoa" id="XM_030982879">
    <property type="protein sequence ID" value="XP_030838739"/>
    <property type="gene ID" value="LOC100889540"/>
</dbReference>
<reference evidence="6" key="2">
    <citation type="submission" date="2021-01" db="UniProtKB">
        <authorList>
            <consortium name="EnsemblMetazoa"/>
        </authorList>
    </citation>
    <scope>IDENTIFICATION</scope>
</reference>
<dbReference type="Pfam" id="PF04193">
    <property type="entry name" value="PQ-loop"/>
    <property type="match status" value="1"/>
</dbReference>
<organism evidence="6 7">
    <name type="scientific">Strongylocentrotus purpuratus</name>
    <name type="common">Purple sea urchin</name>
    <dbReference type="NCBI Taxonomy" id="7668"/>
    <lineage>
        <taxon>Eukaryota</taxon>
        <taxon>Metazoa</taxon>
        <taxon>Echinodermata</taxon>
        <taxon>Eleutherozoa</taxon>
        <taxon>Echinozoa</taxon>
        <taxon>Echinoidea</taxon>
        <taxon>Euechinoidea</taxon>
        <taxon>Echinacea</taxon>
        <taxon>Camarodonta</taxon>
        <taxon>Echinidea</taxon>
        <taxon>Strongylocentrotidae</taxon>
        <taxon>Strongylocentrotus</taxon>
    </lineage>
</organism>
<name>A0A7M7NPQ6_STRPU</name>
<evidence type="ECO:0000256" key="3">
    <source>
        <dbReference type="ARBA" id="ARBA00022989"/>
    </source>
</evidence>
<feature type="transmembrane region" description="Helical" evidence="5">
    <location>
        <begin position="120"/>
        <end position="144"/>
    </location>
</feature>
<evidence type="ECO:0000256" key="1">
    <source>
        <dbReference type="ARBA" id="ARBA00004141"/>
    </source>
</evidence>
<dbReference type="OrthoDB" id="271506at2759"/>
<proteinExistence type="predicted"/>
<keyword evidence="3 5" id="KW-1133">Transmembrane helix</keyword>
<dbReference type="FunCoup" id="A0A7M7NPQ6">
    <property type="interactions" value="255"/>
</dbReference>
<sequence>MCIHVHCGISKMSATMDNQRSANVEVILSILNFLCIAPNIFVKVPQMRNIVKTGSVRGLNLKAFMMETVVYMVGMLYYFTNDFPFLAYAEYVALEIQALFMVLIFLHYADDLDVRILPIAALFFLVTAIIGSGSMPVSIISFLFSMNMPLQAGSKLLALNTIYRAKNSGSASLLMWSISGLTSTGRIATTLMTKPDLLVLTNFTVAACLSFTVCCAIIVYRPSEKKFE</sequence>
<evidence type="ECO:0000256" key="2">
    <source>
        <dbReference type="ARBA" id="ARBA00022692"/>
    </source>
</evidence>
<evidence type="ECO:0000313" key="7">
    <source>
        <dbReference type="Proteomes" id="UP000007110"/>
    </source>
</evidence>
<dbReference type="Proteomes" id="UP000007110">
    <property type="component" value="Unassembled WGS sequence"/>
</dbReference>
<dbReference type="PANTHER" id="PTHR12226:SF3">
    <property type="entry name" value="SOLUTE CARRIER FAMILY 66 MEMBER 3"/>
    <property type="match status" value="1"/>
</dbReference>
<dbReference type="InterPro" id="IPR016817">
    <property type="entry name" value="MannP-dilichol_defect-1"/>
</dbReference>
<feature type="transmembrane region" description="Helical" evidence="5">
    <location>
        <begin position="22"/>
        <end position="42"/>
    </location>
</feature>
<dbReference type="RefSeq" id="XP_030838739.1">
    <property type="nucleotide sequence ID" value="XM_030982879.1"/>
</dbReference>
<comment type="subcellular location">
    <subcellularLocation>
        <location evidence="1">Membrane</location>
        <topology evidence="1">Multi-pass membrane protein</topology>
    </subcellularLocation>
</comment>
<evidence type="ECO:0008006" key="8">
    <source>
        <dbReference type="Google" id="ProtNLM"/>
    </source>
</evidence>
<dbReference type="PANTHER" id="PTHR12226">
    <property type="entry name" value="MANNOSE-P-DOLICHOL UTILIZATION DEFECT 1 LEC35 -RELATED"/>
    <property type="match status" value="1"/>
</dbReference>
<dbReference type="InParanoid" id="A0A7M7NPQ6"/>
<accession>A0A7M7NPQ6</accession>
<feature type="transmembrane region" description="Helical" evidence="5">
    <location>
        <begin position="197"/>
        <end position="220"/>
    </location>
</feature>
<dbReference type="AlphaFoldDB" id="A0A7M7NPQ6"/>
<reference evidence="7" key="1">
    <citation type="submission" date="2015-02" db="EMBL/GenBank/DDBJ databases">
        <title>Genome sequencing for Strongylocentrotus purpuratus.</title>
        <authorList>
            <person name="Murali S."/>
            <person name="Liu Y."/>
            <person name="Vee V."/>
            <person name="English A."/>
            <person name="Wang M."/>
            <person name="Skinner E."/>
            <person name="Han Y."/>
            <person name="Muzny D.M."/>
            <person name="Worley K.C."/>
            <person name="Gibbs R.A."/>
        </authorList>
    </citation>
    <scope>NUCLEOTIDE SEQUENCE</scope>
</reference>
<keyword evidence="4 5" id="KW-0472">Membrane</keyword>
<dbReference type="InterPro" id="IPR006603">
    <property type="entry name" value="PQ-loop_rpt"/>
</dbReference>
<feature type="transmembrane region" description="Helical" evidence="5">
    <location>
        <begin position="85"/>
        <end position="108"/>
    </location>
</feature>